<evidence type="ECO:0000256" key="4">
    <source>
        <dbReference type="ARBA" id="ARBA00022946"/>
    </source>
</evidence>
<keyword evidence="7 10" id="KW-0496">Mitochondrion</keyword>
<sequence length="337" mass="37392">MSKDMTRFIDGLLARASIAGQHINQYTGTDYSGIETLRKGIIAQEEAVKDRHNDVEEAKTRHHEAYVKQAAAQKEIVGLLERKSNWSPADLERYMSLVRSEHEHDSAVQAAKDSLAATERQLEEARSLLERLERKQYHEEQIWSDTIRRNSTWVTFGLMGVNMILLLAQILVFEPYRRRKIVKEVKAALDEKTVSMPIKEIERQVDEVVEPSSGNSEVLADVPAPEPVKEQMSDAMLSEKADDGVGKDALAASEVLPEESLDVADVVVPKVAAPEASAAPASFVSANTFDAYQAAFYDLFSERLIQVKKIELTNVALQGAATGVAAMGLLFLLCRPK</sequence>
<comment type="function">
    <text evidence="9">Required for the maintenance of the structure of the mitochondrial inner membrane. Involved in mitochondrial morphology. Causes growth arrest when highly overexpressed.</text>
</comment>
<keyword evidence="4 10" id="KW-0809">Transit peptide</keyword>
<dbReference type="InterPro" id="IPR008839">
    <property type="entry name" value="MDM33_fungi"/>
</dbReference>
<keyword evidence="13" id="KW-1185">Reference proteome</keyword>
<evidence type="ECO:0000256" key="1">
    <source>
        <dbReference type="ARBA" id="ARBA00007472"/>
    </source>
</evidence>
<dbReference type="Pfam" id="PF05546">
    <property type="entry name" value="She9_MDM33"/>
    <property type="match status" value="1"/>
</dbReference>
<evidence type="ECO:0000256" key="11">
    <source>
        <dbReference type="SAM" id="Coils"/>
    </source>
</evidence>
<dbReference type="PANTHER" id="PTHR31961">
    <property type="entry name" value="SENSITIVE TO HIGH EXPRESSION PROTEIN 9, MITOCHONDRIAL"/>
    <property type="match status" value="1"/>
</dbReference>
<keyword evidence="3 10" id="KW-0999">Mitochondrion inner membrane</keyword>
<keyword evidence="2 10" id="KW-0812">Transmembrane</keyword>
<comment type="subcellular location">
    <subcellularLocation>
        <location evidence="10">Mitochondrion inner membrane</location>
        <topology evidence="10">Multi-pass membrane protein</topology>
    </subcellularLocation>
</comment>
<dbReference type="AlphaFoldDB" id="A0A9W7VZ56"/>
<reference evidence="12 13" key="1">
    <citation type="journal article" date="2018" name="IMA Fungus">
        <title>IMA Genome-F 10: Nine draft genome sequences of Claviceps purpurea s.lat., including C. arundinis, C. humidiphila, and C. cf. spartinae, pseudomolecules for the pitch canker pathogen Fusarium circinatum, draft genome of Davidsoniella eucalypti, Grosmannia galeiformis, Quambalaria eucalypti, and Teratosphaeria destructans.</title>
        <authorList>
            <person name="Wingfield B.D."/>
            <person name="Liu M."/>
            <person name="Nguyen H.D."/>
            <person name="Lane F.A."/>
            <person name="Morgan S.W."/>
            <person name="De Vos L."/>
            <person name="Wilken P.M."/>
            <person name="Duong T.A."/>
            <person name="Aylward J."/>
            <person name="Coetzee M.P."/>
            <person name="Dadej K."/>
            <person name="De Beer Z.W."/>
            <person name="Findlay W."/>
            <person name="Havenga M."/>
            <person name="Kolarik M."/>
            <person name="Menzies J.G."/>
            <person name="Naidoo K."/>
            <person name="Pochopski O."/>
            <person name="Shoukouhi P."/>
            <person name="Santana Q.C."/>
            <person name="Seifert K.A."/>
            <person name="Soal N."/>
            <person name="Steenkamp E.T."/>
            <person name="Tatham C.T."/>
            <person name="van der Nest M.A."/>
            <person name="Wingfield M.J."/>
        </authorList>
    </citation>
    <scope>NUCLEOTIDE SEQUENCE [LARGE SCALE GENOMIC DNA]</scope>
    <source>
        <strain evidence="12">CMW44962</strain>
    </source>
</reference>
<keyword evidence="5 10" id="KW-1133">Transmembrane helix</keyword>
<proteinExistence type="inferred from homology"/>
<evidence type="ECO:0000256" key="3">
    <source>
        <dbReference type="ARBA" id="ARBA00022792"/>
    </source>
</evidence>
<evidence type="ECO:0000256" key="6">
    <source>
        <dbReference type="ARBA" id="ARBA00023054"/>
    </source>
</evidence>
<protein>
    <recommendedName>
        <fullName evidence="10">Sensitive to high expression protein 9, mitochondrial</fullName>
    </recommendedName>
</protein>
<name>A0A9W7VZ56_9PEZI</name>
<reference evidence="12 13" key="2">
    <citation type="journal article" date="2021" name="Curr. Genet.">
        <title>Genetic response to nitrogen starvation in the aggressive Eucalyptus foliar pathogen Teratosphaeria destructans.</title>
        <authorList>
            <person name="Havenga M."/>
            <person name="Wingfield B.D."/>
            <person name="Wingfield M.J."/>
            <person name="Dreyer L.L."/>
            <person name="Roets F."/>
            <person name="Aylward J."/>
        </authorList>
    </citation>
    <scope>NUCLEOTIDE SEQUENCE [LARGE SCALE GENOMIC DNA]</scope>
    <source>
        <strain evidence="12">CMW44962</strain>
    </source>
</reference>
<evidence type="ECO:0000256" key="8">
    <source>
        <dbReference type="ARBA" id="ARBA00023136"/>
    </source>
</evidence>
<comment type="similarity">
    <text evidence="1 10">Belongs to the SHE9 family.</text>
</comment>
<comment type="caution">
    <text evidence="12">The sequence shown here is derived from an EMBL/GenBank/DDBJ whole genome shotgun (WGS) entry which is preliminary data.</text>
</comment>
<evidence type="ECO:0000313" key="13">
    <source>
        <dbReference type="Proteomes" id="UP001138500"/>
    </source>
</evidence>
<dbReference type="GO" id="GO:0007007">
    <property type="term" value="P:inner mitochondrial membrane organization"/>
    <property type="evidence" value="ECO:0007669"/>
    <property type="project" value="TreeGrafter"/>
</dbReference>
<dbReference type="OrthoDB" id="5595506at2759"/>
<evidence type="ECO:0000256" key="2">
    <source>
        <dbReference type="ARBA" id="ARBA00022692"/>
    </source>
</evidence>
<evidence type="ECO:0000313" key="12">
    <source>
        <dbReference type="EMBL" id="KAH9820876.1"/>
    </source>
</evidence>
<keyword evidence="6 11" id="KW-0175">Coiled coil</keyword>
<feature type="transmembrane region" description="Helical" evidence="10">
    <location>
        <begin position="153"/>
        <end position="173"/>
    </location>
</feature>
<dbReference type="PANTHER" id="PTHR31961:SF3">
    <property type="entry name" value="SENSITIVE TO HIGH EXPRESSION PROTEIN 9, MITOCHONDRIAL"/>
    <property type="match status" value="1"/>
</dbReference>
<comment type="subunit">
    <text evidence="10">Homooligomer.</text>
</comment>
<dbReference type="GO" id="GO:0005743">
    <property type="term" value="C:mitochondrial inner membrane"/>
    <property type="evidence" value="ECO:0007669"/>
    <property type="project" value="UniProtKB-SubCell"/>
</dbReference>
<dbReference type="Proteomes" id="UP001138500">
    <property type="component" value="Unassembled WGS sequence"/>
</dbReference>
<evidence type="ECO:0000256" key="10">
    <source>
        <dbReference type="RuleBase" id="RU364128"/>
    </source>
</evidence>
<accession>A0A9W7VZ56</accession>
<evidence type="ECO:0000256" key="7">
    <source>
        <dbReference type="ARBA" id="ARBA00023128"/>
    </source>
</evidence>
<feature type="transmembrane region" description="Helical" evidence="10">
    <location>
        <begin position="312"/>
        <end position="333"/>
    </location>
</feature>
<keyword evidence="8 10" id="KW-0472">Membrane</keyword>
<gene>
    <name evidence="12" type="ORF">Tdes44962_MAKER05067</name>
</gene>
<organism evidence="12 13">
    <name type="scientific">Teratosphaeria destructans</name>
    <dbReference type="NCBI Taxonomy" id="418781"/>
    <lineage>
        <taxon>Eukaryota</taxon>
        <taxon>Fungi</taxon>
        <taxon>Dikarya</taxon>
        <taxon>Ascomycota</taxon>
        <taxon>Pezizomycotina</taxon>
        <taxon>Dothideomycetes</taxon>
        <taxon>Dothideomycetidae</taxon>
        <taxon>Mycosphaerellales</taxon>
        <taxon>Teratosphaeriaceae</taxon>
        <taxon>Teratosphaeria</taxon>
    </lineage>
</organism>
<feature type="coiled-coil region" evidence="11">
    <location>
        <begin position="108"/>
        <end position="135"/>
    </location>
</feature>
<evidence type="ECO:0000256" key="5">
    <source>
        <dbReference type="ARBA" id="ARBA00022989"/>
    </source>
</evidence>
<dbReference type="EMBL" id="RIBY02002289">
    <property type="protein sequence ID" value="KAH9820876.1"/>
    <property type="molecule type" value="Genomic_DNA"/>
</dbReference>
<evidence type="ECO:0000256" key="9">
    <source>
        <dbReference type="ARBA" id="ARBA00024807"/>
    </source>
</evidence>